<dbReference type="GO" id="GO:0005506">
    <property type="term" value="F:iron ion binding"/>
    <property type="evidence" value="ECO:0007669"/>
    <property type="project" value="InterPro"/>
</dbReference>
<evidence type="ECO:0000256" key="1">
    <source>
        <dbReference type="ARBA" id="ARBA00004533"/>
    </source>
</evidence>
<dbReference type="PANTHER" id="PTHR33751">
    <property type="entry name" value="CBB3-TYPE CYTOCHROME C OXIDASE SUBUNIT FIXP"/>
    <property type="match status" value="1"/>
</dbReference>
<evidence type="ECO:0000259" key="23">
    <source>
        <dbReference type="PROSITE" id="PS51007"/>
    </source>
</evidence>
<feature type="domain" description="Cytochrome c" evidence="23">
    <location>
        <begin position="190"/>
        <end position="282"/>
    </location>
</feature>
<dbReference type="GO" id="GO:1902600">
    <property type="term" value="P:proton transmembrane transport"/>
    <property type="evidence" value="ECO:0007669"/>
    <property type="project" value="UniProtKB-KW"/>
</dbReference>
<evidence type="ECO:0000256" key="17">
    <source>
        <dbReference type="ARBA" id="ARBA00023065"/>
    </source>
</evidence>
<keyword evidence="4 19" id="KW-0813">Transport</keyword>
<organism evidence="25">
    <name type="scientific">Candidatus Kentrum sp. FW</name>
    <dbReference type="NCBI Taxonomy" id="2126338"/>
    <lineage>
        <taxon>Bacteria</taxon>
        <taxon>Pseudomonadati</taxon>
        <taxon>Pseudomonadota</taxon>
        <taxon>Gammaproteobacteria</taxon>
        <taxon>Candidatus Kentrum</taxon>
    </lineage>
</organism>
<comment type="similarity">
    <text evidence="3 19">Belongs to the CcoP / FixP family.</text>
</comment>
<keyword evidence="14 22" id="KW-1133">Transmembrane helix</keyword>
<dbReference type="PRINTS" id="PR00605">
    <property type="entry name" value="CYTCHROMECIC"/>
</dbReference>
<name>A0A450SGE1_9GAMM</name>
<feature type="binding site" description="covalent" evidence="21">
    <location>
        <position position="120"/>
    </location>
    <ligand>
        <name>heme c</name>
        <dbReference type="ChEBI" id="CHEBI:61717"/>
        <label>1</label>
    </ligand>
</feature>
<keyword evidence="11" id="KW-0677">Repeat</keyword>
<dbReference type="InterPro" id="IPR004678">
    <property type="entry name" value="Cyt_c_oxidase_cbb3_su3"/>
</dbReference>
<dbReference type="GO" id="GO:0009055">
    <property type="term" value="F:electron transfer activity"/>
    <property type="evidence" value="ECO:0007669"/>
    <property type="project" value="InterPro"/>
</dbReference>
<evidence type="ECO:0000256" key="14">
    <source>
        <dbReference type="ARBA" id="ARBA00022989"/>
    </source>
</evidence>
<feature type="binding site" description="covalent" evidence="21">
    <location>
        <position position="204"/>
    </location>
    <ligand>
        <name>heme c</name>
        <dbReference type="ChEBI" id="CHEBI:61717"/>
        <label>2</label>
    </ligand>
</feature>
<feature type="binding site" description="axial binding residue" evidence="20">
    <location>
        <position position="163"/>
    </location>
    <ligand>
        <name>heme c</name>
        <dbReference type="ChEBI" id="CHEBI:61717"/>
        <label>2</label>
    </ligand>
    <ligandPart>
        <name>Fe</name>
        <dbReference type="ChEBI" id="CHEBI:18248"/>
    </ligandPart>
</feature>
<protein>
    <recommendedName>
        <fullName evidence="19">Cbb3-type cytochrome c oxidase subunit</fullName>
    </recommendedName>
</protein>
<feature type="domain" description="Cytochrome c" evidence="23">
    <location>
        <begin position="91"/>
        <end position="187"/>
    </location>
</feature>
<dbReference type="Pfam" id="PF14715">
    <property type="entry name" value="FixP_N"/>
    <property type="match status" value="1"/>
</dbReference>
<dbReference type="GO" id="GO:0016491">
    <property type="term" value="F:oxidoreductase activity"/>
    <property type="evidence" value="ECO:0007669"/>
    <property type="project" value="UniProtKB-KW"/>
</dbReference>
<dbReference type="UniPathway" id="UPA00705"/>
<accession>A0A450SGE1</accession>
<dbReference type="InterPro" id="IPR009056">
    <property type="entry name" value="Cyt_c-like_dom"/>
</dbReference>
<feature type="binding site" description="axial binding residue" evidence="20">
    <location>
        <position position="208"/>
    </location>
    <ligand>
        <name>heme c</name>
        <dbReference type="ChEBI" id="CHEBI:61717"/>
        <label>2</label>
    </ligand>
    <ligandPart>
        <name>Fe</name>
        <dbReference type="ChEBI" id="CHEBI:18248"/>
    </ligandPart>
</feature>
<dbReference type="GO" id="GO:0005886">
    <property type="term" value="C:plasma membrane"/>
    <property type="evidence" value="ECO:0007669"/>
    <property type="project" value="UniProtKB-SubCell"/>
</dbReference>
<evidence type="ECO:0000256" key="20">
    <source>
        <dbReference type="PIRSR" id="PIRSR000006-1"/>
    </source>
</evidence>
<evidence type="ECO:0000256" key="3">
    <source>
        <dbReference type="ARBA" id="ARBA00006113"/>
    </source>
</evidence>
<keyword evidence="5 19" id="KW-1003">Cell membrane</keyword>
<evidence type="ECO:0000256" key="2">
    <source>
        <dbReference type="ARBA" id="ARBA00004673"/>
    </source>
</evidence>
<keyword evidence="7 19" id="KW-0349">Heme</keyword>
<dbReference type="Pfam" id="PF13442">
    <property type="entry name" value="Cytochrome_CBB3"/>
    <property type="match status" value="2"/>
</dbReference>
<comment type="pathway">
    <text evidence="2 19">Energy metabolism; oxidative phosphorylation.</text>
</comment>
<evidence type="ECO:0000256" key="21">
    <source>
        <dbReference type="PIRSR" id="PIRSR000006-2"/>
    </source>
</evidence>
<feature type="binding site" description="axial binding residue" evidence="20">
    <location>
        <position position="259"/>
    </location>
    <ligand>
        <name>heme c</name>
        <dbReference type="ChEBI" id="CHEBI:61717"/>
        <label>1</label>
    </ligand>
    <ligandPart>
        <name>Fe</name>
        <dbReference type="ChEBI" id="CHEBI:18248"/>
    </ligandPart>
</feature>
<evidence type="ECO:0000256" key="5">
    <source>
        <dbReference type="ARBA" id="ARBA00022475"/>
    </source>
</evidence>
<dbReference type="GO" id="GO:0020037">
    <property type="term" value="F:heme binding"/>
    <property type="evidence" value="ECO:0007669"/>
    <property type="project" value="InterPro"/>
</dbReference>
<dbReference type="NCBIfam" id="TIGR00782">
    <property type="entry name" value="ccoP"/>
    <property type="match status" value="1"/>
</dbReference>
<evidence type="ECO:0000256" key="9">
    <source>
        <dbReference type="ARBA" id="ARBA00022692"/>
    </source>
</evidence>
<feature type="binding site" description="axial binding residue" evidence="20">
    <location>
        <position position="124"/>
    </location>
    <ligand>
        <name>heme c</name>
        <dbReference type="ChEBI" id="CHEBI:61717"/>
        <label>1</label>
    </ligand>
    <ligandPart>
        <name>Fe</name>
        <dbReference type="ChEBI" id="CHEBI:18248"/>
    </ligandPart>
</feature>
<dbReference type="InterPro" id="IPR008168">
    <property type="entry name" value="Cyt_C_IC"/>
</dbReference>
<keyword evidence="17 19" id="KW-0406">Ion transport</keyword>
<dbReference type="PANTHER" id="PTHR33751:SF1">
    <property type="entry name" value="CBB3-TYPE CYTOCHROME C OXIDASE SUBUNIT FIXP"/>
    <property type="match status" value="1"/>
</dbReference>
<comment type="cofactor">
    <cofactor evidence="19 21">
        <name>heme c</name>
        <dbReference type="ChEBI" id="CHEBI:61717"/>
    </cofactor>
    <text evidence="19 21">Binds 2 heme C groups per subunit.</text>
</comment>
<reference evidence="25" key="1">
    <citation type="submission" date="2019-02" db="EMBL/GenBank/DDBJ databases">
        <authorList>
            <person name="Gruber-Vodicka R. H."/>
            <person name="Seah K. B. B."/>
        </authorList>
    </citation>
    <scope>NUCLEOTIDE SEQUENCE</scope>
    <source>
        <strain evidence="25">BECK_BZ106</strain>
        <strain evidence="24">BECK_BZ15</strain>
    </source>
</reference>
<evidence type="ECO:0000256" key="10">
    <source>
        <dbReference type="ARBA" id="ARBA00022723"/>
    </source>
</evidence>
<evidence type="ECO:0000256" key="22">
    <source>
        <dbReference type="SAM" id="Phobius"/>
    </source>
</evidence>
<comment type="function">
    <text evidence="19">C-type cytochrome. Part of the cbb3-type cytochrome c oxidase complex.</text>
</comment>
<evidence type="ECO:0000313" key="24">
    <source>
        <dbReference type="EMBL" id="VFJ49732.1"/>
    </source>
</evidence>
<feature type="binding site" description="covalent" evidence="21">
    <location>
        <position position="123"/>
    </location>
    <ligand>
        <name>heme c</name>
        <dbReference type="ChEBI" id="CHEBI:61717"/>
        <label>1</label>
    </ligand>
</feature>
<sequence length="285" mass="31456">MTDKNPFPGENNTGHVWDGIIRELTNPPPRWWMIAFVASLLFVIGYGILYPTWPGITGFTKGVLGWTSIKEYKEGVAEVDKIRAKYEEQLLDLTAGEILADSELSKYTKASAKVLFGDNCAACHGSVGQGNPEFPVLIDDDWLYGGTIEKIQETITLGRRGVMPAKGGQSLSRNDVEILADYIYDLSRGEINLDGENKFREKGCVGCHGMDAKGVQLMGSANLTDPIWRFAPGSKESIRYTIIHGVNDPSDPKTRNAEMPSFRERLDETTIKKLAVFVHQLGGGQ</sequence>
<keyword evidence="12 19" id="KW-0375">Hydrogen ion transport</keyword>
<keyword evidence="8 19" id="KW-0679">Respiratory chain</keyword>
<evidence type="ECO:0000256" key="12">
    <source>
        <dbReference type="ARBA" id="ARBA00022781"/>
    </source>
</evidence>
<evidence type="ECO:0000256" key="7">
    <source>
        <dbReference type="ARBA" id="ARBA00022617"/>
    </source>
</evidence>
<keyword evidence="18 19" id="KW-0472">Membrane</keyword>
<keyword evidence="6 19" id="KW-0997">Cell inner membrane</keyword>
<dbReference type="InterPro" id="IPR050597">
    <property type="entry name" value="Cytochrome_c_Oxidase_Subunit"/>
</dbReference>
<feature type="transmembrane region" description="Helical" evidence="22">
    <location>
        <begin position="31"/>
        <end position="49"/>
    </location>
</feature>
<dbReference type="AlphaFoldDB" id="A0A450SGE1"/>
<keyword evidence="9 22" id="KW-0812">Transmembrane</keyword>
<feature type="binding site" description="covalent" evidence="21">
    <location>
        <position position="207"/>
    </location>
    <ligand>
        <name>heme c</name>
        <dbReference type="ChEBI" id="CHEBI:61717"/>
        <label>2</label>
    </ligand>
</feature>
<dbReference type="PROSITE" id="PS51007">
    <property type="entry name" value="CYTC"/>
    <property type="match status" value="2"/>
</dbReference>
<keyword evidence="15 19" id="KW-0560">Oxidoreductase</keyword>
<evidence type="ECO:0000256" key="11">
    <source>
        <dbReference type="ARBA" id="ARBA00022737"/>
    </source>
</evidence>
<dbReference type="Gene3D" id="1.10.760.10">
    <property type="entry name" value="Cytochrome c-like domain"/>
    <property type="match status" value="2"/>
</dbReference>
<evidence type="ECO:0000313" key="25">
    <source>
        <dbReference type="EMBL" id="VFJ52079.1"/>
    </source>
</evidence>
<evidence type="ECO:0000256" key="8">
    <source>
        <dbReference type="ARBA" id="ARBA00022660"/>
    </source>
</evidence>
<comment type="subcellular location">
    <subcellularLocation>
        <location evidence="1 19">Cell inner membrane</location>
    </subcellularLocation>
</comment>
<dbReference type="SUPFAM" id="SSF46626">
    <property type="entry name" value="Cytochrome c"/>
    <property type="match status" value="2"/>
</dbReference>
<dbReference type="PIRSF" id="PIRSF000006">
    <property type="entry name" value="Cbb3-Cox_fixP"/>
    <property type="match status" value="1"/>
</dbReference>
<dbReference type="InterPro" id="IPR038414">
    <property type="entry name" value="CcoP_N_sf"/>
</dbReference>
<dbReference type="Gene3D" id="6.10.280.130">
    <property type="match status" value="1"/>
</dbReference>
<dbReference type="InterPro" id="IPR036909">
    <property type="entry name" value="Cyt_c-like_dom_sf"/>
</dbReference>
<keyword evidence="13 19" id="KW-0249">Electron transport</keyword>
<keyword evidence="16 19" id="KW-0408">Iron</keyword>
<evidence type="ECO:0000256" key="15">
    <source>
        <dbReference type="ARBA" id="ARBA00023002"/>
    </source>
</evidence>
<evidence type="ECO:0000256" key="4">
    <source>
        <dbReference type="ARBA" id="ARBA00022448"/>
    </source>
</evidence>
<evidence type="ECO:0000256" key="19">
    <source>
        <dbReference type="PIRNR" id="PIRNR000006"/>
    </source>
</evidence>
<proteinExistence type="inferred from homology"/>
<keyword evidence="10 19" id="KW-0479">Metal-binding</keyword>
<evidence type="ECO:0000256" key="13">
    <source>
        <dbReference type="ARBA" id="ARBA00022982"/>
    </source>
</evidence>
<dbReference type="InterPro" id="IPR032858">
    <property type="entry name" value="CcoP_N"/>
</dbReference>
<dbReference type="EMBL" id="CAADFD010000011">
    <property type="protein sequence ID" value="VFJ52079.1"/>
    <property type="molecule type" value="Genomic_DNA"/>
</dbReference>
<evidence type="ECO:0000256" key="16">
    <source>
        <dbReference type="ARBA" id="ARBA00023004"/>
    </source>
</evidence>
<gene>
    <name evidence="24" type="ORF">BECKFW1821A_GA0114235_102416</name>
    <name evidence="25" type="ORF">BECKFW1821B_GA0114236_101123</name>
</gene>
<evidence type="ECO:0000256" key="18">
    <source>
        <dbReference type="ARBA" id="ARBA00023136"/>
    </source>
</evidence>
<dbReference type="GO" id="GO:0006119">
    <property type="term" value="P:oxidative phosphorylation"/>
    <property type="evidence" value="ECO:0007669"/>
    <property type="project" value="UniProtKB-UniPathway"/>
</dbReference>
<dbReference type="EMBL" id="CAADEW010000024">
    <property type="protein sequence ID" value="VFJ49732.1"/>
    <property type="molecule type" value="Genomic_DNA"/>
</dbReference>
<comment type="subunit">
    <text evidence="19">Component of the cbb3-type cytochrome c oxidase.</text>
</comment>
<evidence type="ECO:0000256" key="6">
    <source>
        <dbReference type="ARBA" id="ARBA00022519"/>
    </source>
</evidence>